<evidence type="ECO:0000256" key="2">
    <source>
        <dbReference type="ARBA" id="ARBA00022801"/>
    </source>
</evidence>
<reference evidence="5" key="1">
    <citation type="submission" date="2014-09" db="EMBL/GenBank/DDBJ databases">
        <authorList>
            <person name="Illeghems K.G."/>
        </authorList>
    </citation>
    <scope>NUCLEOTIDE SEQUENCE [LARGE SCALE GENOMIC DNA]</scope>
    <source>
        <strain evidence="5">LMG 23848T</strain>
    </source>
</reference>
<dbReference type="EMBL" id="LN609302">
    <property type="protein sequence ID" value="CEF57129.1"/>
    <property type="molecule type" value="Genomic_DNA"/>
</dbReference>
<dbReference type="PATRIC" id="fig|431306.5.peg.2519"/>
<name>A0A0U5F7S0_9PROT</name>
<dbReference type="InterPro" id="IPR006680">
    <property type="entry name" value="Amidohydro-rel"/>
</dbReference>
<evidence type="ECO:0000256" key="1">
    <source>
        <dbReference type="ARBA" id="ARBA00006745"/>
    </source>
</evidence>
<comment type="similarity">
    <text evidence="1">Belongs to the metallo-dependent hydrolases superfamily. ATZ/TRZ family.</text>
</comment>
<dbReference type="Gene3D" id="3.20.20.140">
    <property type="entry name" value="Metal-dependent hydrolases"/>
    <property type="match status" value="1"/>
</dbReference>
<dbReference type="SUPFAM" id="SSF51338">
    <property type="entry name" value="Composite domain of metallo-dependent hydrolases"/>
    <property type="match status" value="1"/>
</dbReference>
<dbReference type="InterPro" id="IPR050287">
    <property type="entry name" value="MTA/SAH_deaminase"/>
</dbReference>
<sequence length="198" mass="20405">MVGADVWHAHCVKLDADGIARFGRTQTGVAHCPCSNMRLASGIAPVRQMQAEGVRVGLGVDGSASNDGASLLGETRQAMLLSRLLPESAQTPGMMSARDALALATRGGAAVLGRDDIGQIAVGMAADIVAFDVRGLAHAGAQTDPVAALVFCSPMQVSMSMVNGNVLVQDGYFSRLDLHGLVGRHNQLAARLCNGDAA</sequence>
<dbReference type="Pfam" id="PF01979">
    <property type="entry name" value="Amidohydro_1"/>
    <property type="match status" value="1"/>
</dbReference>
<organism evidence="4 5">
    <name type="scientific">Acetobacter ghanensis</name>
    <dbReference type="NCBI Taxonomy" id="431306"/>
    <lineage>
        <taxon>Bacteria</taxon>
        <taxon>Pseudomonadati</taxon>
        <taxon>Pseudomonadota</taxon>
        <taxon>Alphaproteobacteria</taxon>
        <taxon>Acetobacterales</taxon>
        <taxon>Acetobacteraceae</taxon>
        <taxon>Acetobacter</taxon>
    </lineage>
</organism>
<keyword evidence="2 4" id="KW-0378">Hydrolase</keyword>
<accession>A0A0U5F7S0</accession>
<dbReference type="AlphaFoldDB" id="A0A0U5F7S0"/>
<evidence type="ECO:0000313" key="5">
    <source>
        <dbReference type="Proteomes" id="UP000068250"/>
    </source>
</evidence>
<protein>
    <submittedName>
        <fullName evidence="4">Hydroxyatrazine ethylaminohydrolase</fullName>
        <ecNumber evidence="4">3.5.99.3</ecNumber>
    </submittedName>
</protein>
<gene>
    <name evidence="4" type="ORF">AGA_2441</name>
</gene>
<dbReference type="STRING" id="431306.AGA_2441"/>
<evidence type="ECO:0000313" key="4">
    <source>
        <dbReference type="EMBL" id="CEF57129.1"/>
    </source>
</evidence>
<dbReference type="Gene3D" id="2.30.40.10">
    <property type="entry name" value="Urease, subunit C, domain 1"/>
    <property type="match status" value="1"/>
</dbReference>
<dbReference type="Proteomes" id="UP000068250">
    <property type="component" value="Chromosome I"/>
</dbReference>
<proteinExistence type="inferred from homology"/>
<evidence type="ECO:0000259" key="3">
    <source>
        <dbReference type="Pfam" id="PF01979"/>
    </source>
</evidence>
<dbReference type="PANTHER" id="PTHR43794:SF11">
    <property type="entry name" value="AMIDOHYDROLASE-RELATED DOMAIN-CONTAINING PROTEIN"/>
    <property type="match status" value="1"/>
</dbReference>
<feature type="domain" description="Amidohydrolase-related" evidence="3">
    <location>
        <begin position="5"/>
        <end position="166"/>
    </location>
</feature>
<dbReference type="PANTHER" id="PTHR43794">
    <property type="entry name" value="AMINOHYDROLASE SSNA-RELATED"/>
    <property type="match status" value="1"/>
</dbReference>
<dbReference type="GO" id="GO:0016810">
    <property type="term" value="F:hydrolase activity, acting on carbon-nitrogen (but not peptide) bonds"/>
    <property type="evidence" value="ECO:0007669"/>
    <property type="project" value="InterPro"/>
</dbReference>
<dbReference type="InterPro" id="IPR032466">
    <property type="entry name" value="Metal_Hydrolase"/>
</dbReference>
<dbReference type="SUPFAM" id="SSF51556">
    <property type="entry name" value="Metallo-dependent hydrolases"/>
    <property type="match status" value="1"/>
</dbReference>
<dbReference type="EC" id="3.5.99.3" evidence="4"/>
<dbReference type="InterPro" id="IPR011059">
    <property type="entry name" value="Metal-dep_hydrolase_composite"/>
</dbReference>